<evidence type="ECO:0000313" key="1">
    <source>
        <dbReference type="EMBL" id="KAJ1254653.1"/>
    </source>
</evidence>
<dbReference type="OrthoDB" id="582849at2759"/>
<protein>
    <submittedName>
        <fullName evidence="1">Uncharacterized protein</fullName>
    </submittedName>
</protein>
<comment type="caution">
    <text evidence="1">The sequence shown here is derived from an EMBL/GenBank/DDBJ whole genome shotgun (WGS) entry which is preliminary data.</text>
</comment>
<gene>
    <name evidence="1" type="ORF">BS78_K008500</name>
</gene>
<dbReference type="PANTHER" id="PTHR33085:SF47">
    <property type="entry name" value="OS02G0513400 PROTEIN"/>
    <property type="match status" value="1"/>
</dbReference>
<dbReference type="Pfam" id="PF07893">
    <property type="entry name" value="DUF1668"/>
    <property type="match status" value="1"/>
</dbReference>
<accession>A0A9W7X7F4</accession>
<dbReference type="EMBL" id="MU629951">
    <property type="protein sequence ID" value="KAJ1254653.1"/>
    <property type="molecule type" value="Genomic_DNA"/>
</dbReference>
<reference evidence="1 2" key="1">
    <citation type="submission" date="2022-10" db="EMBL/GenBank/DDBJ databases">
        <title>WGS assembly of Paspalum vaginatum 540-79.</title>
        <authorList>
            <person name="Sun G."/>
            <person name="Wase N."/>
            <person name="Shu S."/>
            <person name="Jenkins J."/>
            <person name="Zhou B."/>
            <person name="Torres-Rodriguez J."/>
            <person name="Chen C."/>
            <person name="Sandor L."/>
            <person name="Plott C."/>
            <person name="Yoshinga Y."/>
            <person name="Daum C."/>
            <person name="Qi P."/>
            <person name="Barry K."/>
            <person name="Lipzen A."/>
            <person name="Berry L."/>
            <person name="Pedersen C."/>
            <person name="Gottilla T."/>
            <person name="Foltz A."/>
            <person name="Yu H."/>
            <person name="O'Malley R."/>
            <person name="Zhang C."/>
            <person name="Devos K."/>
            <person name="Sigmon B."/>
            <person name="Yu B."/>
            <person name="Obata T."/>
            <person name="Schmutz J."/>
            <person name="Schnable J."/>
        </authorList>
    </citation>
    <scope>NUCLEOTIDE SEQUENCE [LARGE SCALE GENOMIC DNA]</scope>
    <source>
        <strain evidence="2">cv. 540-79</strain>
    </source>
</reference>
<keyword evidence="2" id="KW-1185">Reference proteome</keyword>
<organism evidence="1 2">
    <name type="scientific">Paspalum vaginatum</name>
    <name type="common">seashore paspalum</name>
    <dbReference type="NCBI Taxonomy" id="158149"/>
    <lineage>
        <taxon>Eukaryota</taxon>
        <taxon>Viridiplantae</taxon>
        <taxon>Streptophyta</taxon>
        <taxon>Embryophyta</taxon>
        <taxon>Tracheophyta</taxon>
        <taxon>Spermatophyta</taxon>
        <taxon>Magnoliopsida</taxon>
        <taxon>Liliopsida</taxon>
        <taxon>Poales</taxon>
        <taxon>Poaceae</taxon>
        <taxon>PACMAD clade</taxon>
        <taxon>Panicoideae</taxon>
        <taxon>Andropogonodae</taxon>
        <taxon>Paspaleae</taxon>
        <taxon>Paspalinae</taxon>
        <taxon>Paspalum</taxon>
    </lineage>
</organism>
<dbReference type="Proteomes" id="UP001164776">
    <property type="component" value="Unassembled WGS sequence"/>
</dbReference>
<dbReference type="InterPro" id="IPR012871">
    <property type="entry name" value="DUF1668_ORYSA"/>
</dbReference>
<evidence type="ECO:0000313" key="2">
    <source>
        <dbReference type="Proteomes" id="UP001164776"/>
    </source>
</evidence>
<feature type="non-terminal residue" evidence="1">
    <location>
        <position position="284"/>
    </location>
</feature>
<dbReference type="PANTHER" id="PTHR33085">
    <property type="entry name" value="OS12G0113100 PROTEIN-RELATED"/>
    <property type="match status" value="1"/>
</dbReference>
<sequence>APVPGGDMAFSALGTNIFIDTNTCSRGNHAPPTFVYDTKTNSLTAGPRVPDRIHDLSRAMAVSDDRLYALTVAPLDPSPSLQALSWAPTTVRDPHPWEPDMEWSWNTVPSPQPPPYDGTEVIGYALHPDGRTIFMSSADSTHSWDATSAYFDGGLDAWVGLHRRHHGCVCCCPVASRSSVSATQPLGCKMLVDKLACRKEEDPKHWPLLRDTETSLAYMGDSSFVLLENIPRSNNYRDGAVLHVTLFGLRYDRNGELRTKDQRSTRSYAMSKNTPMFSHAAFWM</sequence>
<name>A0A9W7X7F4_9POAL</name>
<dbReference type="AlphaFoldDB" id="A0A9W7X7F4"/>
<proteinExistence type="predicted"/>